<dbReference type="InterPro" id="IPR012165">
    <property type="entry name" value="Cyt_c3_hydrogenase_gsu"/>
</dbReference>
<comment type="cofactor">
    <cofactor evidence="12">
        <name>[2Fe-2S] cluster</name>
        <dbReference type="ChEBI" id="CHEBI:190135"/>
    </cofactor>
    <text evidence="12">Binds 1 [2Fe-2S] cluster per subunit.</text>
</comment>
<dbReference type="InterPro" id="IPR037117">
    <property type="entry name" value="Dihydroorotate_DH_ele_sf"/>
</dbReference>
<reference evidence="14 15" key="1">
    <citation type="journal article" date="2014" name="BMC Genomics">
        <title>Comparison of environmental and isolate Sulfobacillus genomes reveals diverse carbon, sulfur, nitrogen, and hydrogen metabolisms.</title>
        <authorList>
            <person name="Justice N.B."/>
            <person name="Norman A."/>
            <person name="Brown C.T."/>
            <person name="Singh A."/>
            <person name="Thomas B.C."/>
            <person name="Banfield J.F."/>
        </authorList>
    </citation>
    <scope>NUCLEOTIDE SEQUENCE [LARGE SCALE GENOMIC DNA]</scope>
    <source>
        <strain evidence="14">AMDSBA4</strain>
    </source>
</reference>
<dbReference type="GO" id="GO:0050660">
    <property type="term" value="F:flavin adenine dinucleotide binding"/>
    <property type="evidence" value="ECO:0007669"/>
    <property type="project" value="InterPro"/>
</dbReference>
<dbReference type="CDD" id="cd06218">
    <property type="entry name" value="DHOD_e_trans"/>
    <property type="match status" value="1"/>
</dbReference>
<comment type="cofactor">
    <cofactor evidence="10">
        <name>[2Fe-2S] cluster</name>
        <dbReference type="ChEBI" id="CHEBI:190135"/>
    </cofactor>
</comment>
<keyword evidence="9 12" id="KW-0411">Iron-sulfur</keyword>
<dbReference type="Proteomes" id="UP000242972">
    <property type="component" value="Unassembled WGS sequence"/>
</dbReference>
<dbReference type="AlphaFoldDB" id="A0A2T2XE91"/>
<dbReference type="InterPro" id="IPR001433">
    <property type="entry name" value="OxRdtase_FAD/NAD-bd"/>
</dbReference>
<feature type="binding site" evidence="12">
    <location>
        <position position="219"/>
    </location>
    <ligand>
        <name>[2Fe-2S] cluster</name>
        <dbReference type="ChEBI" id="CHEBI:190135"/>
    </ligand>
</feature>
<keyword evidence="8 12" id="KW-0408">Iron</keyword>
<dbReference type="SUPFAM" id="SSF63380">
    <property type="entry name" value="Riboflavin synthase domain-like"/>
    <property type="match status" value="1"/>
</dbReference>
<dbReference type="GO" id="GO:0046872">
    <property type="term" value="F:metal ion binding"/>
    <property type="evidence" value="ECO:0007669"/>
    <property type="project" value="UniProtKB-KW"/>
</dbReference>
<dbReference type="InterPro" id="IPR017938">
    <property type="entry name" value="Riboflavin_synthase-like_b-brl"/>
</dbReference>
<evidence type="ECO:0000256" key="12">
    <source>
        <dbReference type="PIRSR" id="PIRSR006816-2"/>
    </source>
</evidence>
<dbReference type="InterPro" id="IPR050353">
    <property type="entry name" value="PyrK_electron_transfer"/>
</dbReference>
<comment type="caution">
    <text evidence="14">The sequence shown here is derived from an EMBL/GenBank/DDBJ whole genome shotgun (WGS) entry which is preliminary data.</text>
</comment>
<protein>
    <submittedName>
        <fullName evidence="14">Dihydroorotate dehydrogenase electron transfer subunit</fullName>
    </submittedName>
</protein>
<dbReference type="Gene3D" id="2.10.240.10">
    <property type="entry name" value="Dihydroorotate dehydrogenase, electron transfer subunit"/>
    <property type="match status" value="1"/>
</dbReference>
<evidence type="ECO:0000256" key="10">
    <source>
        <dbReference type="ARBA" id="ARBA00034078"/>
    </source>
</evidence>
<keyword evidence="4 12" id="KW-0001">2Fe-2S</keyword>
<feature type="domain" description="FAD-binding FR-type" evidence="13">
    <location>
        <begin position="2"/>
        <end position="97"/>
    </location>
</feature>
<evidence type="ECO:0000256" key="3">
    <source>
        <dbReference type="ARBA" id="ARBA00022630"/>
    </source>
</evidence>
<keyword evidence="3 11" id="KW-0285">Flavoprotein</keyword>
<dbReference type="InterPro" id="IPR017927">
    <property type="entry name" value="FAD-bd_FR_type"/>
</dbReference>
<dbReference type="PANTHER" id="PTHR43513">
    <property type="entry name" value="DIHYDROOROTATE DEHYDROGENASE B (NAD(+)), ELECTRON TRANSFER SUBUNIT"/>
    <property type="match status" value="1"/>
</dbReference>
<evidence type="ECO:0000256" key="7">
    <source>
        <dbReference type="ARBA" id="ARBA00022982"/>
    </source>
</evidence>
<keyword evidence="5 12" id="KW-0479">Metal-binding</keyword>
<evidence type="ECO:0000256" key="2">
    <source>
        <dbReference type="ARBA" id="ARBA00022448"/>
    </source>
</evidence>
<keyword evidence="2" id="KW-0813">Transport</keyword>
<dbReference type="Pfam" id="PF00175">
    <property type="entry name" value="NAD_binding_1"/>
    <property type="match status" value="1"/>
</dbReference>
<evidence type="ECO:0000256" key="8">
    <source>
        <dbReference type="ARBA" id="ARBA00023004"/>
    </source>
</evidence>
<feature type="binding site" evidence="11">
    <location>
        <begin position="48"/>
        <end position="51"/>
    </location>
    <ligand>
        <name>FAD</name>
        <dbReference type="ChEBI" id="CHEBI:57692"/>
    </ligand>
</feature>
<evidence type="ECO:0000256" key="5">
    <source>
        <dbReference type="ARBA" id="ARBA00022723"/>
    </source>
</evidence>
<gene>
    <name evidence="14" type="ORF">C7B46_12690</name>
</gene>
<comment type="cofactor">
    <cofactor evidence="11">
        <name>FAD</name>
        <dbReference type="ChEBI" id="CHEBI:57692"/>
    </cofactor>
    <text evidence="11">Binds 1 FAD per subunit.</text>
</comment>
<dbReference type="PIRSF" id="PIRSF006816">
    <property type="entry name" value="Cyc3_hyd_g"/>
    <property type="match status" value="1"/>
</dbReference>
<organism evidence="14 15">
    <name type="scientific">Sulfobacillus benefaciens</name>
    <dbReference type="NCBI Taxonomy" id="453960"/>
    <lineage>
        <taxon>Bacteria</taxon>
        <taxon>Bacillati</taxon>
        <taxon>Bacillota</taxon>
        <taxon>Clostridia</taxon>
        <taxon>Eubacteriales</taxon>
        <taxon>Clostridiales Family XVII. Incertae Sedis</taxon>
        <taxon>Sulfobacillus</taxon>
    </lineage>
</organism>
<dbReference type="GO" id="GO:0051537">
    <property type="term" value="F:2 iron, 2 sulfur cluster binding"/>
    <property type="evidence" value="ECO:0007669"/>
    <property type="project" value="UniProtKB-KW"/>
</dbReference>
<evidence type="ECO:0000256" key="4">
    <source>
        <dbReference type="ARBA" id="ARBA00022714"/>
    </source>
</evidence>
<evidence type="ECO:0000259" key="13">
    <source>
        <dbReference type="PROSITE" id="PS51384"/>
    </source>
</evidence>
<evidence type="ECO:0000313" key="15">
    <source>
        <dbReference type="Proteomes" id="UP000242972"/>
    </source>
</evidence>
<dbReference type="InterPro" id="IPR039261">
    <property type="entry name" value="FNR_nucleotide-bd"/>
</dbReference>
<feature type="binding site" evidence="12">
    <location>
        <position position="227"/>
    </location>
    <ligand>
        <name>[2Fe-2S] cluster</name>
        <dbReference type="ChEBI" id="CHEBI:190135"/>
    </ligand>
</feature>
<dbReference type="PANTHER" id="PTHR43513:SF3">
    <property type="entry name" value="DIHYDROOROTATE DEHYDROGENASE B (NAD(+)), ELECTRON TRANSFER SUBUNIT-RELATED"/>
    <property type="match status" value="1"/>
</dbReference>
<comment type="similarity">
    <text evidence="1">Belongs to the PyrK family.</text>
</comment>
<dbReference type="Gene3D" id="3.40.50.80">
    <property type="entry name" value="Nucleotide-binding domain of ferredoxin-NADP reductase (FNR) module"/>
    <property type="match status" value="1"/>
</dbReference>
<evidence type="ECO:0000256" key="6">
    <source>
        <dbReference type="ARBA" id="ARBA00022827"/>
    </source>
</evidence>
<proteinExistence type="inferred from homology"/>
<feature type="binding site" evidence="11">
    <location>
        <begin position="65"/>
        <end position="67"/>
    </location>
    <ligand>
        <name>FAD</name>
        <dbReference type="ChEBI" id="CHEBI:57692"/>
    </ligand>
</feature>
<dbReference type="Pfam" id="PF10418">
    <property type="entry name" value="DHODB_Fe-S_bind"/>
    <property type="match status" value="1"/>
</dbReference>
<sequence length="257" mass="27129">MSELILAPIIKRHVPAPDHVELWVHSPPLAKATPGQFAHVATQGMLRRPISFSRLDVDTGHAAILFQVVGVGTRWLASQQEGAVLDILGPLGRGFPAPDDRRPWCLVGGGVGIPPLLAAASQWTPAAQTTPATILGARTASLLLLEENFRQLGHEVWVTTDDGSRGEKGTVIGPLARWLAKNPLGQVYACGPTAMLSAVAATSGQRGDVWLALEQRMGCGVGACLACVVLGNGANGPSYRRVCADGPVFSREELIFP</sequence>
<dbReference type="EMBL" id="PXYW01000031">
    <property type="protein sequence ID" value="PSR32823.1"/>
    <property type="molecule type" value="Genomic_DNA"/>
</dbReference>
<evidence type="ECO:0000256" key="11">
    <source>
        <dbReference type="PIRSR" id="PIRSR006816-1"/>
    </source>
</evidence>
<evidence type="ECO:0000313" key="14">
    <source>
        <dbReference type="EMBL" id="PSR32823.1"/>
    </source>
</evidence>
<dbReference type="PROSITE" id="PS51384">
    <property type="entry name" value="FAD_FR"/>
    <property type="match status" value="1"/>
</dbReference>
<dbReference type="Gene3D" id="2.40.30.10">
    <property type="entry name" value="Translation factors"/>
    <property type="match status" value="1"/>
</dbReference>
<feature type="binding site" evidence="12">
    <location>
        <position position="224"/>
    </location>
    <ligand>
        <name>[2Fe-2S] cluster</name>
        <dbReference type="ChEBI" id="CHEBI:190135"/>
    </ligand>
</feature>
<feature type="binding site" evidence="11">
    <location>
        <begin position="72"/>
        <end position="73"/>
    </location>
    <ligand>
        <name>FAD</name>
        <dbReference type="ChEBI" id="CHEBI:57692"/>
    </ligand>
</feature>
<feature type="binding site" evidence="12">
    <location>
        <position position="243"/>
    </location>
    <ligand>
        <name>[2Fe-2S] cluster</name>
        <dbReference type="ChEBI" id="CHEBI:190135"/>
    </ligand>
</feature>
<evidence type="ECO:0000256" key="9">
    <source>
        <dbReference type="ARBA" id="ARBA00023014"/>
    </source>
</evidence>
<keyword evidence="7" id="KW-0249">Electron transport</keyword>
<evidence type="ECO:0000256" key="1">
    <source>
        <dbReference type="ARBA" id="ARBA00006422"/>
    </source>
</evidence>
<name>A0A2T2XE91_9FIRM</name>
<dbReference type="GO" id="GO:0006221">
    <property type="term" value="P:pyrimidine nucleotide biosynthetic process"/>
    <property type="evidence" value="ECO:0007669"/>
    <property type="project" value="InterPro"/>
</dbReference>
<dbReference type="GO" id="GO:0016491">
    <property type="term" value="F:oxidoreductase activity"/>
    <property type="evidence" value="ECO:0007669"/>
    <property type="project" value="InterPro"/>
</dbReference>
<keyword evidence="6 11" id="KW-0274">FAD</keyword>
<dbReference type="SUPFAM" id="SSF52343">
    <property type="entry name" value="Ferredoxin reductase-like, C-terminal NADP-linked domain"/>
    <property type="match status" value="1"/>
</dbReference>
<accession>A0A2T2XE91</accession>
<dbReference type="InterPro" id="IPR019480">
    <property type="entry name" value="Dihydroorotate_DH_Fe-S-bd"/>
</dbReference>